<feature type="signal peptide" evidence="1">
    <location>
        <begin position="1"/>
        <end position="24"/>
    </location>
</feature>
<dbReference type="RefSeq" id="WP_124327646.1">
    <property type="nucleotide sequence ID" value="NZ_BEXT01000001.1"/>
</dbReference>
<accession>A0A401FTA4</accession>
<evidence type="ECO:0000256" key="1">
    <source>
        <dbReference type="SAM" id="SignalP"/>
    </source>
</evidence>
<dbReference type="NCBIfam" id="NF041518">
    <property type="entry name" value="choice_anch_Q"/>
    <property type="match status" value="1"/>
</dbReference>
<dbReference type="SMART" id="SM00710">
    <property type="entry name" value="PbH1"/>
    <property type="match status" value="5"/>
</dbReference>
<dbReference type="Gene3D" id="2.160.20.10">
    <property type="entry name" value="Single-stranded right-handed beta-helix, Pectin lyase-like"/>
    <property type="match status" value="1"/>
</dbReference>
<dbReference type="InterPro" id="IPR039448">
    <property type="entry name" value="Beta_helix"/>
</dbReference>
<dbReference type="InterPro" id="IPR012334">
    <property type="entry name" value="Pectin_lyas_fold"/>
</dbReference>
<evidence type="ECO:0000313" key="3">
    <source>
        <dbReference type="EMBL" id="GBC60202.1"/>
    </source>
</evidence>
<dbReference type="Proteomes" id="UP000288096">
    <property type="component" value="Unassembled WGS sequence"/>
</dbReference>
<dbReference type="EMBL" id="BEXT01000001">
    <property type="protein sequence ID" value="GBC60202.1"/>
    <property type="molecule type" value="Genomic_DNA"/>
</dbReference>
<protein>
    <recommendedName>
        <fullName evidence="2">Right handed beta helix domain-containing protein</fullName>
    </recommendedName>
</protein>
<keyword evidence="1" id="KW-0732">Signal</keyword>
<dbReference type="OrthoDB" id="5410062at2"/>
<feature type="domain" description="Right handed beta helix" evidence="2">
    <location>
        <begin position="235"/>
        <end position="353"/>
    </location>
</feature>
<dbReference type="SUPFAM" id="SSF51126">
    <property type="entry name" value="Pectin lyase-like"/>
    <property type="match status" value="1"/>
</dbReference>
<feature type="chain" id="PRO_5019166733" description="Right handed beta helix domain-containing protein" evidence="1">
    <location>
        <begin position="25"/>
        <end position="1060"/>
    </location>
</feature>
<gene>
    <name evidence="3" type="ORF">DENIS_1153</name>
</gene>
<dbReference type="InterPro" id="IPR006626">
    <property type="entry name" value="PbH1"/>
</dbReference>
<dbReference type="InterPro" id="IPR011050">
    <property type="entry name" value="Pectin_lyase_fold/virulence"/>
</dbReference>
<dbReference type="InterPro" id="IPR036116">
    <property type="entry name" value="FN3_sf"/>
</dbReference>
<dbReference type="InterPro" id="IPR036439">
    <property type="entry name" value="Dockerin_dom_sf"/>
</dbReference>
<dbReference type="CDD" id="cd14256">
    <property type="entry name" value="Dockerin_I"/>
    <property type="match status" value="1"/>
</dbReference>
<proteinExistence type="predicted"/>
<dbReference type="AlphaFoldDB" id="A0A401FTA4"/>
<dbReference type="Gene3D" id="1.10.1330.10">
    <property type="entry name" value="Dockerin domain"/>
    <property type="match status" value="1"/>
</dbReference>
<dbReference type="Pfam" id="PF13229">
    <property type="entry name" value="Beta_helix"/>
    <property type="match status" value="1"/>
</dbReference>
<keyword evidence="4" id="KW-1185">Reference proteome</keyword>
<reference evidence="4" key="2">
    <citation type="submission" date="2019-01" db="EMBL/GenBank/DDBJ databases">
        <title>Genome sequence of Desulfonema ishimotonii strain Tokyo 01.</title>
        <authorList>
            <person name="Fukui M."/>
        </authorList>
    </citation>
    <scope>NUCLEOTIDE SEQUENCE [LARGE SCALE GENOMIC DNA]</scope>
    <source>
        <strain evidence="4">Tokyo 01</strain>
    </source>
</reference>
<organism evidence="3 4">
    <name type="scientific">Desulfonema ishimotonii</name>
    <dbReference type="NCBI Taxonomy" id="45657"/>
    <lineage>
        <taxon>Bacteria</taxon>
        <taxon>Pseudomonadati</taxon>
        <taxon>Thermodesulfobacteriota</taxon>
        <taxon>Desulfobacteria</taxon>
        <taxon>Desulfobacterales</taxon>
        <taxon>Desulfococcaceae</taxon>
        <taxon>Desulfonema</taxon>
    </lineage>
</organism>
<evidence type="ECO:0000259" key="2">
    <source>
        <dbReference type="Pfam" id="PF13229"/>
    </source>
</evidence>
<reference evidence="4" key="1">
    <citation type="submission" date="2017-11" db="EMBL/GenBank/DDBJ databases">
        <authorList>
            <person name="Watanabe M."/>
            <person name="Kojima H."/>
        </authorList>
    </citation>
    <scope>NUCLEOTIDE SEQUENCE [LARGE SCALE GENOMIC DNA]</scope>
    <source>
        <strain evidence="4">Tokyo 01</strain>
    </source>
</reference>
<comment type="caution">
    <text evidence="3">The sequence shown here is derived from an EMBL/GenBank/DDBJ whole genome shotgun (WGS) entry which is preliminary data.</text>
</comment>
<dbReference type="SUPFAM" id="SSF63446">
    <property type="entry name" value="Type I dockerin domain"/>
    <property type="match status" value="1"/>
</dbReference>
<evidence type="ECO:0000313" key="4">
    <source>
        <dbReference type="Proteomes" id="UP000288096"/>
    </source>
</evidence>
<sequence>MRKQFFIFLTILFLSCLWSTNVFSAVIYVKHDATGLNNGTSWTNAYKDLQDALTAAQNGNEIWVAKGVYRPVIISGRTPEISEREISFLIKDGVKIYGGFVGTEPGTEDSKEQRDLDTNITVLSGDIDMTGSDGIYDDNNQYNSYRVITVNNNAAEVVTTLNGVTISQGNGNHVSNEYGGGIYVYGNANNTVLIEKSRFINNYANSGGAIFIMEQKVNLKNCYFSGNLSGRGGCINTNDSEEVTVLECNFSGNRGASYGGVFYFDNSVVNIIGSSFSENSTDGVGGNIYIYSANVTLTNNVFYNSTAGNGGVLYSYNGTVNVTNCTLYNNKAKFYGGAVYTSYTDIDIISSTISENYCGNSESYSGQNKGGGIYLSNYSELDIVNTILSKNFFNNDLYNDDCARDDRSTINSMGNNIVGVAEPLTDFNEVITEPQLGSLADNGGPTKTMAICSGSPAKDAGASGDVGADIIIPNKDQRGSDRQPGKYDIGAYEGTFQVPDSPTTTSVISDNITANSATLGGKITASDIFLISSYGVVWSTQQNPEVSDSVAEADADTYNSDTGEFEAQLTGLEPNTQYYERAFIQYSDGCSGMFSLYGVEYSFTTKAEVPNVTWDESKKYCTATTAELFGNISNKSNNVSYYYRLGISDNFDSATSPHSLSVGSDNSFTIKETDLTPEKLYYVWVYAENNAGVPAYDTHHSFNTESQSDVPTLDIATEENITDTSVRLTGIIEDFGINESGLIEYGFVLSENEDFLPSIKKAESSSIDILGPFPMDVDGLTPYTTYYAKAYGINSKGTGNSTVISFQTKPNLPVVEMKSVEPDSRSATLNGNIDTLGLTNLVYGFVWDTSPSPELPNSSNHEVGITSSSLDFSWSAESLEPYTDYHAKAYGKNASGEITYSQDFSFKTLAESPDVETLDPVILPDNKVAFRAEIIKRGASAEKTEFGFYVSTASDPIIVDVPDSEANFSYVFDNLPGTKEQVKAYAKNDIDTDYGVLKSFGNIKGDINRDDVVDLSDAIITLKIMTGISVSSVALDADVNADGKIGIEEAAYILREIATP</sequence>
<dbReference type="PANTHER" id="PTHR11319">
    <property type="entry name" value="G PROTEIN-COUPLED RECEPTOR-RELATED"/>
    <property type="match status" value="1"/>
</dbReference>
<dbReference type="InterPro" id="IPR059226">
    <property type="entry name" value="Choice_anch_Q_dom"/>
</dbReference>
<dbReference type="GO" id="GO:0000272">
    <property type="term" value="P:polysaccharide catabolic process"/>
    <property type="evidence" value="ECO:0007669"/>
    <property type="project" value="InterPro"/>
</dbReference>
<dbReference type="PANTHER" id="PTHR11319:SF35">
    <property type="entry name" value="OUTER MEMBRANE PROTEIN PMPC-RELATED"/>
    <property type="match status" value="1"/>
</dbReference>
<name>A0A401FTA4_9BACT</name>
<dbReference type="SUPFAM" id="SSF49265">
    <property type="entry name" value="Fibronectin type III"/>
    <property type="match status" value="2"/>
</dbReference>
<dbReference type="PROSITE" id="PS51257">
    <property type="entry name" value="PROKAR_LIPOPROTEIN"/>
    <property type="match status" value="1"/>
</dbReference>